<evidence type="ECO:0000313" key="1">
    <source>
        <dbReference type="EMBL" id="EDO45557.1"/>
    </source>
</evidence>
<evidence type="ECO:0000313" key="2">
    <source>
        <dbReference type="Proteomes" id="UP000001593"/>
    </source>
</evidence>
<dbReference type="eggNOG" id="ENOG502SEJH">
    <property type="taxonomic scope" value="Eukaryota"/>
</dbReference>
<dbReference type="InParanoid" id="A7RSG1"/>
<dbReference type="EMBL" id="DS469534">
    <property type="protein sequence ID" value="EDO45557.1"/>
    <property type="molecule type" value="Genomic_DNA"/>
</dbReference>
<reference evidence="1 2" key="1">
    <citation type="journal article" date="2007" name="Science">
        <title>Sea anemone genome reveals ancestral eumetazoan gene repertoire and genomic organization.</title>
        <authorList>
            <person name="Putnam N.H."/>
            <person name="Srivastava M."/>
            <person name="Hellsten U."/>
            <person name="Dirks B."/>
            <person name="Chapman J."/>
            <person name="Salamov A."/>
            <person name="Terry A."/>
            <person name="Shapiro H."/>
            <person name="Lindquist E."/>
            <person name="Kapitonov V.V."/>
            <person name="Jurka J."/>
            <person name="Genikhovich G."/>
            <person name="Grigoriev I.V."/>
            <person name="Lucas S.M."/>
            <person name="Steele R.E."/>
            <person name="Finnerty J.R."/>
            <person name="Technau U."/>
            <person name="Martindale M.Q."/>
            <person name="Rokhsar D.S."/>
        </authorList>
    </citation>
    <scope>NUCLEOTIDE SEQUENCE [LARGE SCALE GENOMIC DNA]</scope>
    <source>
        <strain evidence="2">CH2 X CH6</strain>
    </source>
</reference>
<proteinExistence type="predicted"/>
<dbReference type="PhylomeDB" id="A7RSG1"/>
<name>A7RSG1_NEMVE</name>
<protein>
    <submittedName>
        <fullName evidence="1">Uncharacterized protein</fullName>
    </submittedName>
</protein>
<dbReference type="HOGENOM" id="CLU_2200046_0_0_1"/>
<dbReference type="Proteomes" id="UP000001593">
    <property type="component" value="Unassembled WGS sequence"/>
</dbReference>
<sequence>MCHVDGMNKVAKEPLPFPAPLDRLWSLIVKVIACLHIKNHTDERCKLMYSPDERMSAEYNTMAAEQTFTWAAPVLLFASRIEEKKPIYRALPQDEQAAGATKKKQALA</sequence>
<organism evidence="1 2">
    <name type="scientific">Nematostella vectensis</name>
    <name type="common">Starlet sea anemone</name>
    <dbReference type="NCBI Taxonomy" id="45351"/>
    <lineage>
        <taxon>Eukaryota</taxon>
        <taxon>Metazoa</taxon>
        <taxon>Cnidaria</taxon>
        <taxon>Anthozoa</taxon>
        <taxon>Hexacorallia</taxon>
        <taxon>Actiniaria</taxon>
        <taxon>Edwardsiidae</taxon>
        <taxon>Nematostella</taxon>
    </lineage>
</organism>
<keyword evidence="2" id="KW-1185">Reference proteome</keyword>
<gene>
    <name evidence="1" type="ORF">NEMVEDRAFT_v1g240389</name>
</gene>
<accession>A7RSG1</accession>
<dbReference type="AlphaFoldDB" id="A7RSG1"/>